<evidence type="ECO:0000259" key="6">
    <source>
        <dbReference type="Pfam" id="PF02656"/>
    </source>
</evidence>
<keyword evidence="3 5" id="KW-1133">Transmembrane helix</keyword>
<dbReference type="RefSeq" id="WP_286054153.1">
    <property type="nucleotide sequence ID" value="NZ_JASVWF010000003.1"/>
</dbReference>
<comment type="caution">
    <text evidence="7">The sequence shown here is derived from an EMBL/GenBank/DDBJ whole genome shotgun (WGS) entry which is preliminary data.</text>
</comment>
<dbReference type="InterPro" id="IPR003807">
    <property type="entry name" value="DUF202"/>
</dbReference>
<dbReference type="Proteomes" id="UP001231924">
    <property type="component" value="Unassembled WGS sequence"/>
</dbReference>
<proteinExistence type="predicted"/>
<evidence type="ECO:0000256" key="5">
    <source>
        <dbReference type="SAM" id="Phobius"/>
    </source>
</evidence>
<reference evidence="7 8" key="1">
    <citation type="submission" date="2023-06" db="EMBL/GenBank/DDBJ databases">
        <title>Actinomycetospora Odt1-22.</title>
        <authorList>
            <person name="Supong K."/>
        </authorList>
    </citation>
    <scope>NUCLEOTIDE SEQUENCE [LARGE SCALE GENOMIC DNA]</scope>
    <source>
        <strain evidence="7 8">Odt1-22</strain>
    </source>
</reference>
<accession>A0ABT7MAL5</accession>
<protein>
    <submittedName>
        <fullName evidence="7">DUF202 domain-containing protein</fullName>
    </submittedName>
</protein>
<evidence type="ECO:0000313" key="7">
    <source>
        <dbReference type="EMBL" id="MDL5157705.1"/>
    </source>
</evidence>
<comment type="subcellular location">
    <subcellularLocation>
        <location evidence="1">Endomembrane system</location>
        <topology evidence="1">Multi-pass membrane protein</topology>
    </subcellularLocation>
</comment>
<keyword evidence="4 5" id="KW-0472">Membrane</keyword>
<feature type="domain" description="DUF202" evidence="6">
    <location>
        <begin position="7"/>
        <end position="72"/>
    </location>
</feature>
<feature type="transmembrane region" description="Helical" evidence="5">
    <location>
        <begin position="42"/>
        <end position="63"/>
    </location>
</feature>
<dbReference type="EMBL" id="JASVWF010000003">
    <property type="protein sequence ID" value="MDL5157705.1"/>
    <property type="molecule type" value="Genomic_DNA"/>
</dbReference>
<evidence type="ECO:0000313" key="8">
    <source>
        <dbReference type="Proteomes" id="UP001231924"/>
    </source>
</evidence>
<evidence type="ECO:0000256" key="3">
    <source>
        <dbReference type="ARBA" id="ARBA00022989"/>
    </source>
</evidence>
<evidence type="ECO:0000256" key="1">
    <source>
        <dbReference type="ARBA" id="ARBA00004127"/>
    </source>
</evidence>
<sequence length="105" mass="10748">MTSPSDAGLQAERTGLAWSRTSLGAAGNGALLAIREIEHAQLTLALIPAALAVVIAVATAVYGRRRTRALRHAPLPVPLAPSRAVPLLGWSVAVLAVLSGIALIV</sequence>
<gene>
    <name evidence="7" type="ORF">QRT03_17195</name>
</gene>
<evidence type="ECO:0000256" key="2">
    <source>
        <dbReference type="ARBA" id="ARBA00022692"/>
    </source>
</evidence>
<evidence type="ECO:0000256" key="4">
    <source>
        <dbReference type="ARBA" id="ARBA00023136"/>
    </source>
</evidence>
<feature type="transmembrane region" description="Helical" evidence="5">
    <location>
        <begin position="84"/>
        <end position="104"/>
    </location>
</feature>
<organism evidence="7 8">
    <name type="scientific">Actinomycetospora termitidis</name>
    <dbReference type="NCBI Taxonomy" id="3053470"/>
    <lineage>
        <taxon>Bacteria</taxon>
        <taxon>Bacillati</taxon>
        <taxon>Actinomycetota</taxon>
        <taxon>Actinomycetes</taxon>
        <taxon>Pseudonocardiales</taxon>
        <taxon>Pseudonocardiaceae</taxon>
        <taxon>Actinomycetospora</taxon>
    </lineage>
</organism>
<keyword evidence="2 5" id="KW-0812">Transmembrane</keyword>
<dbReference type="Pfam" id="PF02656">
    <property type="entry name" value="DUF202"/>
    <property type="match status" value="1"/>
</dbReference>
<name>A0ABT7MAL5_9PSEU</name>
<keyword evidence="8" id="KW-1185">Reference proteome</keyword>